<reference evidence="17" key="1">
    <citation type="submission" date="2025-08" db="UniProtKB">
        <authorList>
            <consortium name="RefSeq"/>
        </authorList>
    </citation>
    <scope>IDENTIFICATION</scope>
    <source>
        <tissue evidence="17">Whole Larva</tissue>
    </source>
</reference>
<evidence type="ECO:0000256" key="10">
    <source>
        <dbReference type="ARBA" id="ARBA00023157"/>
    </source>
</evidence>
<dbReference type="PRINTS" id="PR01186">
    <property type="entry name" value="INTEGRINB"/>
</dbReference>
<proteinExistence type="inferred from homology"/>
<dbReference type="SUPFAM" id="SSF57196">
    <property type="entry name" value="EGF/Laminin"/>
    <property type="match status" value="1"/>
</dbReference>
<evidence type="ECO:0000256" key="2">
    <source>
        <dbReference type="ARBA" id="ARBA00007449"/>
    </source>
</evidence>
<evidence type="ECO:0000256" key="8">
    <source>
        <dbReference type="ARBA" id="ARBA00023037"/>
    </source>
</evidence>
<keyword evidence="11" id="KW-0325">Glycoprotein</keyword>
<dbReference type="SMART" id="SM01241">
    <property type="entry name" value="Integrin_b_cyt"/>
    <property type="match status" value="1"/>
</dbReference>
<organism evidence="16 17">
    <name type="scientific">Nicrophorus vespilloides</name>
    <name type="common">Boreal carrion beetle</name>
    <dbReference type="NCBI Taxonomy" id="110193"/>
    <lineage>
        <taxon>Eukaryota</taxon>
        <taxon>Metazoa</taxon>
        <taxon>Ecdysozoa</taxon>
        <taxon>Arthropoda</taxon>
        <taxon>Hexapoda</taxon>
        <taxon>Insecta</taxon>
        <taxon>Pterygota</taxon>
        <taxon>Neoptera</taxon>
        <taxon>Endopterygota</taxon>
        <taxon>Coleoptera</taxon>
        <taxon>Polyphaga</taxon>
        <taxon>Staphyliniformia</taxon>
        <taxon>Silphidae</taxon>
        <taxon>Nicrophorinae</taxon>
        <taxon>Nicrophorus</taxon>
    </lineage>
</organism>
<evidence type="ECO:0000256" key="9">
    <source>
        <dbReference type="ARBA" id="ARBA00023136"/>
    </source>
</evidence>
<dbReference type="PROSITE" id="PS00022">
    <property type="entry name" value="EGF_1"/>
    <property type="match status" value="1"/>
</dbReference>
<keyword evidence="10" id="KW-1015">Disulfide bond</keyword>
<keyword evidence="9 13" id="KW-0472">Membrane</keyword>
<keyword evidence="6 12" id="KW-0130">Cell adhesion</keyword>
<dbReference type="GeneID" id="108567028"/>
<dbReference type="RefSeq" id="XP_017782701.1">
    <property type="nucleotide sequence ID" value="XM_017927212.1"/>
</dbReference>
<comment type="subcellular location">
    <subcellularLocation>
        <location evidence="12">Cell membrane</location>
        <topology evidence="12">Single-pass type I membrane protein</topology>
    </subcellularLocation>
    <subcellularLocation>
        <location evidence="1">Membrane</location>
        <topology evidence="1">Single-pass type I membrane protein</topology>
    </subcellularLocation>
</comment>
<dbReference type="SMART" id="SM00187">
    <property type="entry name" value="INB"/>
    <property type="match status" value="1"/>
</dbReference>
<keyword evidence="7 13" id="KW-1133">Transmembrane helix</keyword>
<evidence type="ECO:0000256" key="4">
    <source>
        <dbReference type="ARBA" id="ARBA00022729"/>
    </source>
</evidence>
<dbReference type="InterPro" id="IPR057073">
    <property type="entry name" value="EGF_integrin_2"/>
</dbReference>
<dbReference type="InterPro" id="IPR015812">
    <property type="entry name" value="Integrin_bsu"/>
</dbReference>
<accession>A0ABM1N7A1</accession>
<dbReference type="InterPro" id="IPR000742">
    <property type="entry name" value="EGF"/>
</dbReference>
<evidence type="ECO:0000259" key="15">
    <source>
        <dbReference type="PROSITE" id="PS00022"/>
    </source>
</evidence>
<dbReference type="Pfam" id="PF00362">
    <property type="entry name" value="Integrin_beta"/>
    <property type="match status" value="1"/>
</dbReference>
<gene>
    <name evidence="17" type="primary">LOC108567028</name>
</gene>
<dbReference type="SUPFAM" id="SSF53300">
    <property type="entry name" value="vWA-like"/>
    <property type="match status" value="1"/>
</dbReference>
<evidence type="ECO:0000256" key="3">
    <source>
        <dbReference type="ARBA" id="ARBA00022692"/>
    </source>
</evidence>
<keyword evidence="4 14" id="KW-0732">Signal</keyword>
<protein>
    <recommendedName>
        <fullName evidence="12">Integrin beta</fullName>
    </recommendedName>
</protein>
<dbReference type="InterPro" id="IPR014836">
    <property type="entry name" value="Integrin_bsu_cyt_dom"/>
</dbReference>
<dbReference type="PIRSF" id="PIRSF002512">
    <property type="entry name" value="Integrin_B"/>
    <property type="match status" value="1"/>
</dbReference>
<sequence>MLRSLLVLLAAIVLCGADESECRKKKEFCSKINECSTCIASDSCCIWIYDQEYTGIRCNISEEVVDTDLKYFANLKKPEIKIVLDNDFSKPEMGVDTAAVQIRPQKISVVLRKGQSVNVTLRYKAAKNYPLDLYYLMDLTFSMKDHIITLQTLGTALTEKLLQMTETYHLALGYFADKVLMPYMKMTESFLSNPCGNTPDAINQCQPGFDFVHTLNFTDDVNEFINQVKAVKYTANLDDMEGGMDAVSQVISCQREFMWRTHSRKIIVLVTDGYLHFAGDGVLGGTVKALPSGCLVHRDGNIAIYDGLHYDYPSLSYIHKLLRENKITLLMVTEKEISKYYQMMHSMMDDVTKVGELEKDSKNVLDLVEEAYTELIQNVRLGAEVDKDVASVQFYSTCNKRFGWNRTSTCNNIEIEKEYEFNVEIKLHEYKGDSAKIVIEEMNIEEKLEIEINYLGNCKCHDRKGVCKNGGIYSCGVCKCGNGWTGKNCEFKCDRNAGRWSNDTYTSTTCNRRGEFDVDTCKCVCDHAYYGEYCEWEQCDRDSRGKVCSDQGKCVESKCECDENFSGNICDCTTLLDTCIAPSGKVCDGHGDCECGNCICRLEGNITYSGKYCDRCAECSNKCDVYADDVVSIINEHPDVPLTKYLLTEVENPTETMYCLKRYIKDNKECTVKFNYEISNITEIEYAVNCLQMANVTAIAIAVSLCVIMAPLVMVLIWRFTTYVKDKKEWAQHMKQLERCEYNNMNPLYKSPITTFKNPMQNTSNTMETTH</sequence>
<dbReference type="Gene3D" id="3.40.50.410">
    <property type="entry name" value="von Willebrand factor, type A domain"/>
    <property type="match status" value="1"/>
</dbReference>
<name>A0ABM1N7A1_NICVS</name>
<dbReference type="Gene3D" id="2.10.25.10">
    <property type="entry name" value="Laminin"/>
    <property type="match status" value="2"/>
</dbReference>
<dbReference type="PANTHER" id="PTHR10082:SF60">
    <property type="entry name" value="INTEGRIN BETA-PS"/>
    <property type="match status" value="1"/>
</dbReference>
<dbReference type="Proteomes" id="UP000695000">
    <property type="component" value="Unplaced"/>
</dbReference>
<feature type="transmembrane region" description="Helical" evidence="13">
    <location>
        <begin position="696"/>
        <end position="718"/>
    </location>
</feature>
<dbReference type="InterPro" id="IPR002369">
    <property type="entry name" value="Integrin_bsu_VWA"/>
</dbReference>
<feature type="domain" description="EGF-like" evidence="15">
    <location>
        <begin position="478"/>
        <end position="489"/>
    </location>
</feature>
<dbReference type="Gene3D" id="2.60.40.1510">
    <property type="entry name" value="ntegrin, alpha v. Chain A, domain 3"/>
    <property type="match status" value="1"/>
</dbReference>
<feature type="chain" id="PRO_5047315678" description="Integrin beta" evidence="14">
    <location>
        <begin position="18"/>
        <end position="771"/>
    </location>
</feature>
<dbReference type="Pfam" id="PF08725">
    <property type="entry name" value="Integrin_b_cyt"/>
    <property type="match status" value="1"/>
</dbReference>
<evidence type="ECO:0000313" key="16">
    <source>
        <dbReference type="Proteomes" id="UP000695000"/>
    </source>
</evidence>
<evidence type="ECO:0000256" key="5">
    <source>
        <dbReference type="ARBA" id="ARBA00022737"/>
    </source>
</evidence>
<dbReference type="InterPro" id="IPR036465">
    <property type="entry name" value="vWFA_dom_sf"/>
</dbReference>
<dbReference type="Gene3D" id="1.20.5.100">
    <property type="entry name" value="Cytochrome c1, transmembrane anchor, C-terminal"/>
    <property type="match status" value="1"/>
</dbReference>
<evidence type="ECO:0000256" key="13">
    <source>
        <dbReference type="SAM" id="Phobius"/>
    </source>
</evidence>
<dbReference type="InterPro" id="IPR057243">
    <property type="entry name" value="Integrin_I-EGF_CS"/>
</dbReference>
<keyword evidence="3 12" id="KW-0812">Transmembrane</keyword>
<evidence type="ECO:0000256" key="6">
    <source>
        <dbReference type="ARBA" id="ARBA00022889"/>
    </source>
</evidence>
<dbReference type="PROSITE" id="PS00243">
    <property type="entry name" value="I_EGF_1"/>
    <property type="match status" value="1"/>
</dbReference>
<evidence type="ECO:0000256" key="1">
    <source>
        <dbReference type="ARBA" id="ARBA00004479"/>
    </source>
</evidence>
<keyword evidence="5" id="KW-0677">Repeat</keyword>
<evidence type="ECO:0000256" key="14">
    <source>
        <dbReference type="SAM" id="SignalP"/>
    </source>
</evidence>
<comment type="similarity">
    <text evidence="2 12">Belongs to the integrin beta chain family.</text>
</comment>
<keyword evidence="8 12" id="KW-0401">Integrin</keyword>
<feature type="signal peptide" evidence="14">
    <location>
        <begin position="1"/>
        <end position="17"/>
    </location>
</feature>
<dbReference type="InterPro" id="IPR032695">
    <property type="entry name" value="Integrin_dom_sf"/>
</dbReference>
<evidence type="ECO:0000256" key="12">
    <source>
        <dbReference type="RuleBase" id="RU000633"/>
    </source>
</evidence>
<keyword evidence="16" id="KW-1185">Reference proteome</keyword>
<dbReference type="Pfam" id="PF23105">
    <property type="entry name" value="EGF_integrin"/>
    <property type="match status" value="1"/>
</dbReference>
<evidence type="ECO:0000256" key="11">
    <source>
        <dbReference type="ARBA" id="ARBA00023180"/>
    </source>
</evidence>
<dbReference type="SUPFAM" id="SSF69179">
    <property type="entry name" value="Integrin domains"/>
    <property type="match status" value="1"/>
</dbReference>
<evidence type="ECO:0000313" key="17">
    <source>
        <dbReference type="RefSeq" id="XP_017782701.1"/>
    </source>
</evidence>
<evidence type="ECO:0000256" key="7">
    <source>
        <dbReference type="ARBA" id="ARBA00022989"/>
    </source>
</evidence>
<dbReference type="PANTHER" id="PTHR10082">
    <property type="entry name" value="INTEGRIN BETA SUBUNIT"/>
    <property type="match status" value="1"/>
</dbReference>